<evidence type="ECO:0000256" key="3">
    <source>
        <dbReference type="ARBA" id="ARBA00022840"/>
    </source>
</evidence>
<evidence type="ECO:0000313" key="6">
    <source>
        <dbReference type="Proteomes" id="UP001601992"/>
    </source>
</evidence>
<dbReference type="InterPro" id="IPR006016">
    <property type="entry name" value="UspA"/>
</dbReference>
<keyword evidence="3" id="KW-0067">ATP-binding</keyword>
<keyword evidence="6" id="KW-1185">Reference proteome</keyword>
<feature type="domain" description="UspA" evidence="4">
    <location>
        <begin position="24"/>
        <end position="161"/>
    </location>
</feature>
<dbReference type="PRINTS" id="PR01438">
    <property type="entry name" value="UNVRSLSTRESS"/>
</dbReference>
<organism evidence="5 6">
    <name type="scientific">Nocardia jiangxiensis</name>
    <dbReference type="NCBI Taxonomy" id="282685"/>
    <lineage>
        <taxon>Bacteria</taxon>
        <taxon>Bacillati</taxon>
        <taxon>Actinomycetota</taxon>
        <taxon>Actinomycetes</taxon>
        <taxon>Mycobacteriales</taxon>
        <taxon>Nocardiaceae</taxon>
        <taxon>Nocardia</taxon>
    </lineage>
</organism>
<reference evidence="5 6" key="1">
    <citation type="submission" date="2024-10" db="EMBL/GenBank/DDBJ databases">
        <title>The Natural Products Discovery Center: Release of the First 8490 Sequenced Strains for Exploring Actinobacteria Biosynthetic Diversity.</title>
        <authorList>
            <person name="Kalkreuter E."/>
            <person name="Kautsar S.A."/>
            <person name="Yang D."/>
            <person name="Bader C.D."/>
            <person name="Teijaro C.N."/>
            <person name="Fluegel L."/>
            <person name="Davis C.M."/>
            <person name="Simpson J.R."/>
            <person name="Lauterbach L."/>
            <person name="Steele A.D."/>
            <person name="Gui C."/>
            <person name="Meng S."/>
            <person name="Li G."/>
            <person name="Viehrig K."/>
            <person name="Ye F."/>
            <person name="Su P."/>
            <person name="Kiefer A.F."/>
            <person name="Nichols A."/>
            <person name="Cepeda A.J."/>
            <person name="Yan W."/>
            <person name="Fan B."/>
            <person name="Jiang Y."/>
            <person name="Adhikari A."/>
            <person name="Zheng C.-J."/>
            <person name="Schuster L."/>
            <person name="Cowan T.M."/>
            <person name="Smanski M.J."/>
            <person name="Chevrette M.G."/>
            <person name="De Carvalho L.P.S."/>
            <person name="Shen B."/>
        </authorList>
    </citation>
    <scope>NUCLEOTIDE SEQUENCE [LARGE SCALE GENOMIC DNA]</scope>
    <source>
        <strain evidence="5 6">NPDC002593</strain>
    </source>
</reference>
<dbReference type="Proteomes" id="UP001601992">
    <property type="component" value="Unassembled WGS sequence"/>
</dbReference>
<dbReference type="InterPro" id="IPR014729">
    <property type="entry name" value="Rossmann-like_a/b/a_fold"/>
</dbReference>
<feature type="domain" description="UspA" evidence="4">
    <location>
        <begin position="175"/>
        <end position="312"/>
    </location>
</feature>
<dbReference type="InterPro" id="IPR006015">
    <property type="entry name" value="Universal_stress_UspA"/>
</dbReference>
<dbReference type="PANTHER" id="PTHR46268">
    <property type="entry name" value="STRESS RESPONSE PROTEIN NHAX"/>
    <property type="match status" value="1"/>
</dbReference>
<proteinExistence type="inferred from homology"/>
<dbReference type="Gene3D" id="3.40.50.620">
    <property type="entry name" value="HUPs"/>
    <property type="match status" value="2"/>
</dbReference>
<protein>
    <submittedName>
        <fullName evidence="5">Universal stress protein</fullName>
    </submittedName>
</protein>
<evidence type="ECO:0000313" key="5">
    <source>
        <dbReference type="EMBL" id="MFF3567743.1"/>
    </source>
</evidence>
<dbReference type="Pfam" id="PF00582">
    <property type="entry name" value="Usp"/>
    <property type="match status" value="2"/>
</dbReference>
<name>A0ABW6RWL9_9NOCA</name>
<keyword evidence="2" id="KW-0547">Nucleotide-binding</keyword>
<evidence type="ECO:0000256" key="2">
    <source>
        <dbReference type="ARBA" id="ARBA00022741"/>
    </source>
</evidence>
<gene>
    <name evidence="5" type="ORF">ACFYXQ_08145</name>
</gene>
<accession>A0ABW6RWL9</accession>
<dbReference type="RefSeq" id="WP_051194555.1">
    <property type="nucleotide sequence ID" value="NZ_JBIAQY010000002.1"/>
</dbReference>
<evidence type="ECO:0000256" key="1">
    <source>
        <dbReference type="ARBA" id="ARBA00008791"/>
    </source>
</evidence>
<comment type="caution">
    <text evidence="5">The sequence shown here is derived from an EMBL/GenBank/DDBJ whole genome shotgun (WGS) entry which is preliminary data.</text>
</comment>
<dbReference type="EMBL" id="JBIAQY010000002">
    <property type="protein sequence ID" value="MFF3567743.1"/>
    <property type="molecule type" value="Genomic_DNA"/>
</dbReference>
<dbReference type="PANTHER" id="PTHR46268:SF27">
    <property type="entry name" value="UNIVERSAL STRESS PROTEIN RV2623"/>
    <property type="match status" value="1"/>
</dbReference>
<comment type="similarity">
    <text evidence="1">Belongs to the universal stress protein A family.</text>
</comment>
<sequence length="313" mass="32327">MTGIPGKHRTARLDDDIHQLVSAKVVVGIDESSGSDTALRWAVHYAGIHGRGLHIAHGMNTAGVTTVGAYAVSSPWVLDEARANGESVVARAAQLARLLAPDLPITTELVADSASTVLIDRSDAAFAVVLGATGSTGTLGHLGSTLLAVVAHAHGAVIVVRTDPDAGDIVHYSGPVVVGVDGGPLSDAAVAAAFAEAAQRGTDLVAVHVWNDQNFGHYAGYDTVRLPDGNPGEAENAVLAERVAGWQEKFPDVPVMRASYAFAPTVHLQTWSQSAQLVVVGSRGRGGFAGLLFGSTANSLVQHARCPVMVVHP</sequence>
<dbReference type="SUPFAM" id="SSF52402">
    <property type="entry name" value="Adenine nucleotide alpha hydrolases-like"/>
    <property type="match status" value="2"/>
</dbReference>
<evidence type="ECO:0000259" key="4">
    <source>
        <dbReference type="Pfam" id="PF00582"/>
    </source>
</evidence>